<evidence type="ECO:0000313" key="1">
    <source>
        <dbReference type="EMBL" id="KIY47563.1"/>
    </source>
</evidence>
<evidence type="ECO:0008006" key="3">
    <source>
        <dbReference type="Google" id="ProtNLM"/>
    </source>
</evidence>
<sequence length="298" mass="33951">MSGKVTWNVRPQASYVVYETREEPSIEHAGDLSCVDFERAPCGPAAKEEVRVNLPVRQELSPCRETKVAVLCEVADKHIELRASDGTCFKVKEEELKRSCEKVPCFDDQAARHIPLPADHLRILLQFAKVPAMRRHPLFHGDHFSKMIDMARVAQQWTMWGATMFFEQSLLNVLPKDEAFYESMNSIVGGGSDTFRERFITTVRFVLLEGFGSAEFRHWVLCATLPIDTQIMRSILNDDERYFNWSAERDSMINRYAGGYCECGKTHANTWFGLRIFCKEQAELGAMNLNLAALEVAS</sequence>
<evidence type="ECO:0000313" key="2">
    <source>
        <dbReference type="Proteomes" id="UP000054144"/>
    </source>
</evidence>
<proteinExistence type="predicted"/>
<gene>
    <name evidence="1" type="ORF">FISHEDRAFT_59542</name>
</gene>
<organism evidence="1 2">
    <name type="scientific">Fistulina hepatica ATCC 64428</name>
    <dbReference type="NCBI Taxonomy" id="1128425"/>
    <lineage>
        <taxon>Eukaryota</taxon>
        <taxon>Fungi</taxon>
        <taxon>Dikarya</taxon>
        <taxon>Basidiomycota</taxon>
        <taxon>Agaricomycotina</taxon>
        <taxon>Agaricomycetes</taxon>
        <taxon>Agaricomycetidae</taxon>
        <taxon>Agaricales</taxon>
        <taxon>Fistulinaceae</taxon>
        <taxon>Fistulina</taxon>
    </lineage>
</organism>
<accession>A0A0D7A9R3</accession>
<protein>
    <recommendedName>
        <fullName evidence="3">BTB domain-containing protein</fullName>
    </recommendedName>
</protein>
<reference evidence="1 2" key="1">
    <citation type="journal article" date="2015" name="Fungal Genet. Biol.">
        <title>Evolution of novel wood decay mechanisms in Agaricales revealed by the genome sequences of Fistulina hepatica and Cylindrobasidium torrendii.</title>
        <authorList>
            <person name="Floudas D."/>
            <person name="Held B.W."/>
            <person name="Riley R."/>
            <person name="Nagy L.G."/>
            <person name="Koehler G."/>
            <person name="Ransdell A.S."/>
            <person name="Younus H."/>
            <person name="Chow J."/>
            <person name="Chiniquy J."/>
            <person name="Lipzen A."/>
            <person name="Tritt A."/>
            <person name="Sun H."/>
            <person name="Haridas S."/>
            <person name="LaButti K."/>
            <person name="Ohm R.A."/>
            <person name="Kues U."/>
            <person name="Blanchette R.A."/>
            <person name="Grigoriev I.V."/>
            <person name="Minto R.E."/>
            <person name="Hibbett D.S."/>
        </authorList>
    </citation>
    <scope>NUCLEOTIDE SEQUENCE [LARGE SCALE GENOMIC DNA]</scope>
    <source>
        <strain evidence="1 2">ATCC 64428</strain>
    </source>
</reference>
<name>A0A0D7A9R3_9AGAR</name>
<dbReference type="AlphaFoldDB" id="A0A0D7A9R3"/>
<dbReference type="Proteomes" id="UP000054144">
    <property type="component" value="Unassembled WGS sequence"/>
</dbReference>
<keyword evidence="2" id="KW-1185">Reference proteome</keyword>
<dbReference type="EMBL" id="KN881931">
    <property type="protein sequence ID" value="KIY47563.1"/>
    <property type="molecule type" value="Genomic_DNA"/>
</dbReference>